<organism evidence="2 3">
    <name type="scientific">Neolewinella aquimaris</name>
    <dbReference type="NCBI Taxonomy" id="1835722"/>
    <lineage>
        <taxon>Bacteria</taxon>
        <taxon>Pseudomonadati</taxon>
        <taxon>Bacteroidota</taxon>
        <taxon>Saprospiria</taxon>
        <taxon>Saprospirales</taxon>
        <taxon>Lewinellaceae</taxon>
        <taxon>Neolewinella</taxon>
    </lineage>
</organism>
<dbReference type="Proteomes" id="UP000576209">
    <property type="component" value="Unassembled WGS sequence"/>
</dbReference>
<keyword evidence="1" id="KW-0812">Transmembrane</keyword>
<keyword evidence="1" id="KW-1133">Transmembrane helix</keyword>
<dbReference type="EMBL" id="JACIFF010000013">
    <property type="protein sequence ID" value="MBB4081095.1"/>
    <property type="molecule type" value="Genomic_DNA"/>
</dbReference>
<comment type="caution">
    <text evidence="2">The sequence shown here is derived from an EMBL/GenBank/DDBJ whole genome shotgun (WGS) entry which is preliminary data.</text>
</comment>
<keyword evidence="3" id="KW-1185">Reference proteome</keyword>
<proteinExistence type="predicted"/>
<sequence length="209" mass="23678">MEVYNKLDIKSYIPSAQKKYLSNDPGSITYRLTSSKLQFSNTYSVQQSVEYTQGKFMKVLDTVGALLLAFLCLGFVFGNFLIPDLIEDFYIAGPILAIVGFVFLGSAIVKWTGDEAIRKLYIDNQGLKLSGWRAVKWEDIKDIFIKEFSGSDVGMINSYLIIIAENKILSLDLSGLKSNKPNQIVLMRSDITDIKEDLTYFWSVHKNKE</sequence>
<name>A0A840EC60_9BACT</name>
<feature type="transmembrane region" description="Helical" evidence="1">
    <location>
        <begin position="63"/>
        <end position="83"/>
    </location>
</feature>
<evidence type="ECO:0000313" key="3">
    <source>
        <dbReference type="Proteomes" id="UP000576209"/>
    </source>
</evidence>
<dbReference type="AlphaFoldDB" id="A0A840EC60"/>
<keyword evidence="1" id="KW-0472">Membrane</keyword>
<accession>A0A840EC60</accession>
<reference evidence="2 3" key="1">
    <citation type="submission" date="2020-08" db="EMBL/GenBank/DDBJ databases">
        <title>Genomic Encyclopedia of Type Strains, Phase IV (KMG-IV): sequencing the most valuable type-strain genomes for metagenomic binning, comparative biology and taxonomic classification.</title>
        <authorList>
            <person name="Goeker M."/>
        </authorList>
    </citation>
    <scope>NUCLEOTIDE SEQUENCE [LARGE SCALE GENOMIC DNA]</scope>
    <source>
        <strain evidence="2 3">DSM 105137</strain>
    </source>
</reference>
<protein>
    <submittedName>
        <fullName evidence="2">Uncharacterized protein</fullName>
    </submittedName>
</protein>
<evidence type="ECO:0000256" key="1">
    <source>
        <dbReference type="SAM" id="Phobius"/>
    </source>
</evidence>
<dbReference type="RefSeq" id="WP_183497322.1">
    <property type="nucleotide sequence ID" value="NZ_JACIFF010000013.1"/>
</dbReference>
<evidence type="ECO:0000313" key="2">
    <source>
        <dbReference type="EMBL" id="MBB4081095.1"/>
    </source>
</evidence>
<gene>
    <name evidence="2" type="ORF">GGR28_003742</name>
</gene>
<feature type="transmembrane region" description="Helical" evidence="1">
    <location>
        <begin position="89"/>
        <end position="109"/>
    </location>
</feature>